<dbReference type="EMBL" id="WJQR01000001">
    <property type="protein sequence ID" value="MRI80510.1"/>
    <property type="molecule type" value="Genomic_DNA"/>
</dbReference>
<evidence type="ECO:0000313" key="3">
    <source>
        <dbReference type="Proteomes" id="UP000469870"/>
    </source>
</evidence>
<name>A0A844BEX5_9LACT</name>
<organism evidence="2 3">
    <name type="scientific">Fundicoccus ignavus</name>
    <dbReference type="NCBI Taxonomy" id="2664442"/>
    <lineage>
        <taxon>Bacteria</taxon>
        <taxon>Bacillati</taxon>
        <taxon>Bacillota</taxon>
        <taxon>Bacilli</taxon>
        <taxon>Lactobacillales</taxon>
        <taxon>Aerococcaceae</taxon>
        <taxon>Fundicoccus</taxon>
    </lineage>
</organism>
<proteinExistence type="predicted"/>
<dbReference type="AlphaFoldDB" id="A0A844BEX5"/>
<sequence length="848" mass="96119">MNSLKFELKKFNSRLLWLMLLIIPVVVMASLFAYQVANPPTIKYEESQTANRLLSDLNWVLPRYRSTLSDASPDEISNNLELSQLEEIYTHLNEAEKARFKYSVAAWHEDWVSLNQAKQEIWAHLIAAKSAGATFTSLNADLLEAEKQHLDWLVTHEVDYLVPAESQQSLFLLNQSLDFLFSLPMILLLVLLYGLKVFVDFESKQQNFSLVLPIKKRKLIVSKLGSFALMLIVYMLTILGMTIILAMINTETSPLVQLSYPLIIQAGDNLATYTLSAVLVYRLLFFVLNVFLLLALVLFLNHVVRNSLATILFLGSACLIGVQLTELKPTFNQFYNPFAWLDVSQLMSYASNKDLWLALLLMLILLAFLVFLITRQQNRENQTAKTRFWHPKLKQGNFLLRFQLLKDRREGLYLFTFLLMAVGIAALVMNNQQLQQANLTTMNQDLSDYVSYLEIYKSDLDLKSSVNSLSEQEHELLKLLEEEINLYQAKQGDIANGDYTFLIEREAMQLESDYAFLTSQAPAPGSSIPMSHAIFMPNAYLNAQLKEWKTSHTIQYVPPGGPYKTAYMPGYEESPRSGVFEAPFAIDQALFQNYLDERSSEHWMFAGWNSLLDFINQYLYVLLLALSILFFSQSFVKERDGHQNIRFLLVSPVSEQGILTSKMLAAFISTVVLLSGSLLLLFLVTSLMGGIGSLDFPVIEYLAPSVGDTHLGLTVLTIPLTRQSFVIHPLWRILLMGLALLVTSIGFISQLHYLLSVWVKNLWSVLLILLVILIGGVLLTEYIEGSWLAYSPFSYLNLPAILSGELAVRVDQSNIHVITGMISQITSATIMTIIAQVYVRKGRLYDIS</sequence>
<feature type="transmembrane region" description="Helical" evidence="1">
    <location>
        <begin position="618"/>
        <end position="636"/>
    </location>
</feature>
<keyword evidence="1" id="KW-0812">Transmembrane</keyword>
<feature type="transmembrane region" description="Helical" evidence="1">
    <location>
        <begin position="307"/>
        <end position="325"/>
    </location>
</feature>
<feature type="transmembrane region" description="Helical" evidence="1">
    <location>
        <begin position="15"/>
        <end position="37"/>
    </location>
</feature>
<keyword evidence="1" id="KW-0472">Membrane</keyword>
<accession>A0A844BEX5</accession>
<feature type="transmembrane region" description="Helical" evidence="1">
    <location>
        <begin position="279"/>
        <end position="300"/>
    </location>
</feature>
<dbReference type="Proteomes" id="UP000469870">
    <property type="component" value="Unassembled WGS sequence"/>
</dbReference>
<reference evidence="2 3" key="1">
    <citation type="submission" date="2019-11" db="EMBL/GenBank/DDBJ databases">
        <title>Characterisation of Fundicoccus ignavus gen. nov. sp. nov., a novel genus of the family Aerococcaceae isolated from bulk tank milk.</title>
        <authorList>
            <person name="Siebert A."/>
            <person name="Huptas C."/>
            <person name="Wenning M."/>
            <person name="Scherer S."/>
            <person name="Doll E.V."/>
        </authorList>
    </citation>
    <scope>NUCLEOTIDE SEQUENCE [LARGE SCALE GENOMIC DNA]</scope>
    <source>
        <strain evidence="2 3">DSM 109653</strain>
    </source>
</reference>
<dbReference type="RefSeq" id="WP_153861054.1">
    <property type="nucleotide sequence ID" value="NZ_WJQR01000001.1"/>
</dbReference>
<evidence type="ECO:0000313" key="2">
    <source>
        <dbReference type="EMBL" id="MRI80510.1"/>
    </source>
</evidence>
<protein>
    <recommendedName>
        <fullName evidence="4">ABC transporter permease subunit</fullName>
    </recommendedName>
</protein>
<feature type="transmembrane region" description="Helical" evidence="1">
    <location>
        <begin position="761"/>
        <end position="780"/>
    </location>
</feature>
<dbReference type="PANTHER" id="PTHR37305:SF1">
    <property type="entry name" value="MEMBRANE PROTEIN"/>
    <property type="match status" value="1"/>
</dbReference>
<feature type="transmembrane region" description="Helical" evidence="1">
    <location>
        <begin position="355"/>
        <end position="373"/>
    </location>
</feature>
<feature type="transmembrane region" description="Helical" evidence="1">
    <location>
        <begin position="179"/>
        <end position="199"/>
    </location>
</feature>
<feature type="transmembrane region" description="Helical" evidence="1">
    <location>
        <begin position="664"/>
        <end position="689"/>
    </location>
</feature>
<gene>
    <name evidence="2" type="ORF">GIY11_00490</name>
</gene>
<evidence type="ECO:0000256" key="1">
    <source>
        <dbReference type="SAM" id="Phobius"/>
    </source>
</evidence>
<feature type="transmembrane region" description="Helical" evidence="1">
    <location>
        <begin position="814"/>
        <end position="839"/>
    </location>
</feature>
<comment type="caution">
    <text evidence="2">The sequence shown here is derived from an EMBL/GenBank/DDBJ whole genome shotgun (WGS) entry which is preliminary data.</text>
</comment>
<evidence type="ECO:0008006" key="4">
    <source>
        <dbReference type="Google" id="ProtNLM"/>
    </source>
</evidence>
<dbReference type="PANTHER" id="PTHR37305">
    <property type="entry name" value="INTEGRAL MEMBRANE PROTEIN-RELATED"/>
    <property type="match status" value="1"/>
</dbReference>
<feature type="transmembrane region" description="Helical" evidence="1">
    <location>
        <begin position="220"/>
        <end position="248"/>
    </location>
</feature>
<feature type="transmembrane region" description="Helical" evidence="1">
    <location>
        <begin position="733"/>
        <end position="755"/>
    </location>
</feature>
<keyword evidence="1" id="KW-1133">Transmembrane helix</keyword>
<feature type="transmembrane region" description="Helical" evidence="1">
    <location>
        <begin position="411"/>
        <end position="429"/>
    </location>
</feature>
<dbReference type="Pfam" id="PF12730">
    <property type="entry name" value="ABC2_membrane_4"/>
    <property type="match status" value="1"/>
</dbReference>